<dbReference type="PRINTS" id="PR00069">
    <property type="entry name" value="ALDKETRDTASE"/>
</dbReference>
<dbReference type="Proteomes" id="UP000248917">
    <property type="component" value="Unassembled WGS sequence"/>
</dbReference>
<sequence>MDDIKKEEGKLPQIGLGCMSLPDDFKSSQFLIEKALDLGITFFDTADLYQRGENECNLGKALLGKRDRVILASKVGNQWNAEGTSWSWNPTKAYILQAVEASLKRLQTDYLDLYQLHGGTLEDPWEETLEAFEMLRQQGKIKFFGISSIRPNVIRKVMAMNPPKTIMMQYSPLDRRPEEEVFPFLEKSETKVLVRGSFAKGLLINKPETDFLDLKKDQVREIRQTIVDSGFMPEAVLIRFGLEQKSVGSLIIGASSVPQIEKIMEGYRQSAQVPTELIHRLKADFPANRYEEHR</sequence>
<protein>
    <submittedName>
        <fullName evidence="2">Aryl-alcohol dehydrogenase-like predicted oxidoreductase</fullName>
    </submittedName>
</protein>
<keyword evidence="3" id="KW-1185">Reference proteome</keyword>
<dbReference type="SUPFAM" id="SSF51430">
    <property type="entry name" value="NAD(P)-linked oxidoreductase"/>
    <property type="match status" value="1"/>
</dbReference>
<dbReference type="InterPro" id="IPR053135">
    <property type="entry name" value="AKR2_Oxidoreductase"/>
</dbReference>
<gene>
    <name evidence="2" type="ORF">CLV31_101308</name>
</gene>
<dbReference type="Pfam" id="PF00248">
    <property type="entry name" value="Aldo_ket_red"/>
    <property type="match status" value="1"/>
</dbReference>
<proteinExistence type="predicted"/>
<dbReference type="CDD" id="cd19086">
    <property type="entry name" value="AKR_AKR11C1"/>
    <property type="match status" value="1"/>
</dbReference>
<dbReference type="OrthoDB" id="9773828at2"/>
<evidence type="ECO:0000313" key="3">
    <source>
        <dbReference type="Proteomes" id="UP000248917"/>
    </source>
</evidence>
<dbReference type="InterPro" id="IPR020471">
    <property type="entry name" value="AKR"/>
</dbReference>
<dbReference type="EMBL" id="QKTX01000001">
    <property type="protein sequence ID" value="PZV87435.1"/>
    <property type="molecule type" value="Genomic_DNA"/>
</dbReference>
<name>A0A326RY06_9BACT</name>
<dbReference type="AlphaFoldDB" id="A0A326RY06"/>
<accession>A0A326RY06</accession>
<dbReference type="PANTHER" id="PTHR43312">
    <property type="entry name" value="D-THREO-ALDOSE 1-DEHYDROGENASE"/>
    <property type="match status" value="1"/>
</dbReference>
<dbReference type="InterPro" id="IPR023210">
    <property type="entry name" value="NADP_OxRdtase_dom"/>
</dbReference>
<dbReference type="GO" id="GO:0016491">
    <property type="term" value="F:oxidoreductase activity"/>
    <property type="evidence" value="ECO:0007669"/>
    <property type="project" value="InterPro"/>
</dbReference>
<feature type="domain" description="NADP-dependent oxidoreductase" evidence="1">
    <location>
        <begin position="14"/>
        <end position="265"/>
    </location>
</feature>
<reference evidence="2 3" key="1">
    <citation type="submission" date="2018-06" db="EMBL/GenBank/DDBJ databases">
        <title>Genomic Encyclopedia of Archaeal and Bacterial Type Strains, Phase II (KMG-II): from individual species to whole genera.</title>
        <authorList>
            <person name="Goeker M."/>
        </authorList>
    </citation>
    <scope>NUCLEOTIDE SEQUENCE [LARGE SCALE GENOMIC DNA]</scope>
    <source>
        <strain evidence="2 3">T4</strain>
    </source>
</reference>
<dbReference type="InterPro" id="IPR036812">
    <property type="entry name" value="NAD(P)_OxRdtase_dom_sf"/>
</dbReference>
<evidence type="ECO:0000313" key="2">
    <source>
        <dbReference type="EMBL" id="PZV87435.1"/>
    </source>
</evidence>
<comment type="caution">
    <text evidence="2">The sequence shown here is derived from an EMBL/GenBank/DDBJ whole genome shotgun (WGS) entry which is preliminary data.</text>
</comment>
<organism evidence="2 3">
    <name type="scientific">Algoriphagus aquaeductus</name>
    <dbReference type="NCBI Taxonomy" id="475299"/>
    <lineage>
        <taxon>Bacteria</taxon>
        <taxon>Pseudomonadati</taxon>
        <taxon>Bacteroidota</taxon>
        <taxon>Cytophagia</taxon>
        <taxon>Cytophagales</taxon>
        <taxon>Cyclobacteriaceae</taxon>
        <taxon>Algoriphagus</taxon>
    </lineage>
</organism>
<evidence type="ECO:0000259" key="1">
    <source>
        <dbReference type="Pfam" id="PF00248"/>
    </source>
</evidence>
<dbReference type="PANTHER" id="PTHR43312:SF1">
    <property type="entry name" value="NADP-DEPENDENT OXIDOREDUCTASE DOMAIN-CONTAINING PROTEIN"/>
    <property type="match status" value="1"/>
</dbReference>
<dbReference type="Gene3D" id="3.20.20.100">
    <property type="entry name" value="NADP-dependent oxidoreductase domain"/>
    <property type="match status" value="1"/>
</dbReference>